<protein>
    <submittedName>
        <fullName evidence="2">Uncharacterized protein</fullName>
    </submittedName>
</protein>
<sequence>MVSIKNTLVLLLTALFTSVAAMPASGTAESSLGLEQRQEREAACECFREQNARRGGSLCFEVSPCLFCCAGWAQQGGDLAFLALTLALTSQCSIFFEAYANHLILPI</sequence>
<evidence type="ECO:0000313" key="3">
    <source>
        <dbReference type="Proteomes" id="UP001305647"/>
    </source>
</evidence>
<reference evidence="2" key="1">
    <citation type="journal article" date="2023" name="Mol. Phylogenet. Evol.">
        <title>Genome-scale phylogeny and comparative genomics of the fungal order Sordariales.</title>
        <authorList>
            <person name="Hensen N."/>
            <person name="Bonometti L."/>
            <person name="Westerberg I."/>
            <person name="Brannstrom I.O."/>
            <person name="Guillou S."/>
            <person name="Cros-Aarteil S."/>
            <person name="Calhoun S."/>
            <person name="Haridas S."/>
            <person name="Kuo A."/>
            <person name="Mondo S."/>
            <person name="Pangilinan J."/>
            <person name="Riley R."/>
            <person name="LaButti K."/>
            <person name="Andreopoulos B."/>
            <person name="Lipzen A."/>
            <person name="Chen C."/>
            <person name="Yan M."/>
            <person name="Daum C."/>
            <person name="Ng V."/>
            <person name="Clum A."/>
            <person name="Steindorff A."/>
            <person name="Ohm R.A."/>
            <person name="Martin F."/>
            <person name="Silar P."/>
            <person name="Natvig D.O."/>
            <person name="Lalanne C."/>
            <person name="Gautier V."/>
            <person name="Ament-Velasquez S.L."/>
            <person name="Kruys A."/>
            <person name="Hutchinson M.I."/>
            <person name="Powell A.J."/>
            <person name="Barry K."/>
            <person name="Miller A.N."/>
            <person name="Grigoriev I.V."/>
            <person name="Debuchy R."/>
            <person name="Gladieux P."/>
            <person name="Hiltunen Thoren M."/>
            <person name="Johannesson H."/>
        </authorList>
    </citation>
    <scope>NUCLEOTIDE SEQUENCE</scope>
    <source>
        <strain evidence="2">CBS 757.83</strain>
    </source>
</reference>
<comment type="caution">
    <text evidence="2">The sequence shown here is derived from an EMBL/GenBank/DDBJ whole genome shotgun (WGS) entry which is preliminary data.</text>
</comment>
<gene>
    <name evidence="2" type="ORF">N658DRAFT_497286</name>
</gene>
<evidence type="ECO:0000256" key="1">
    <source>
        <dbReference type="SAM" id="SignalP"/>
    </source>
</evidence>
<accession>A0AAN6PYZ5</accession>
<dbReference type="EMBL" id="MU863640">
    <property type="protein sequence ID" value="KAK4100547.1"/>
    <property type="molecule type" value="Genomic_DNA"/>
</dbReference>
<proteinExistence type="predicted"/>
<dbReference type="Proteomes" id="UP001305647">
    <property type="component" value="Unassembled WGS sequence"/>
</dbReference>
<name>A0AAN6PYZ5_9PEZI</name>
<reference evidence="2" key="2">
    <citation type="submission" date="2023-05" db="EMBL/GenBank/DDBJ databases">
        <authorList>
            <consortium name="Lawrence Berkeley National Laboratory"/>
            <person name="Steindorff A."/>
            <person name="Hensen N."/>
            <person name="Bonometti L."/>
            <person name="Westerberg I."/>
            <person name="Brannstrom I.O."/>
            <person name="Guillou S."/>
            <person name="Cros-Aarteil S."/>
            <person name="Calhoun S."/>
            <person name="Haridas S."/>
            <person name="Kuo A."/>
            <person name="Mondo S."/>
            <person name="Pangilinan J."/>
            <person name="Riley R."/>
            <person name="Labutti K."/>
            <person name="Andreopoulos B."/>
            <person name="Lipzen A."/>
            <person name="Chen C."/>
            <person name="Yanf M."/>
            <person name="Daum C."/>
            <person name="Ng V."/>
            <person name="Clum A."/>
            <person name="Ohm R."/>
            <person name="Martin F."/>
            <person name="Silar P."/>
            <person name="Natvig D."/>
            <person name="Lalanne C."/>
            <person name="Gautier V."/>
            <person name="Ament-Velasquez S.L."/>
            <person name="Kruys A."/>
            <person name="Hutchinson M.I."/>
            <person name="Powell A.J."/>
            <person name="Barry K."/>
            <person name="Miller A.N."/>
            <person name="Grigoriev I.V."/>
            <person name="Debuchy R."/>
            <person name="Gladieux P."/>
            <person name="Thoren M.H."/>
            <person name="Johannesson H."/>
        </authorList>
    </citation>
    <scope>NUCLEOTIDE SEQUENCE</scope>
    <source>
        <strain evidence="2">CBS 757.83</strain>
    </source>
</reference>
<keyword evidence="3" id="KW-1185">Reference proteome</keyword>
<organism evidence="2 3">
    <name type="scientific">Parathielavia hyrcaniae</name>
    <dbReference type="NCBI Taxonomy" id="113614"/>
    <lineage>
        <taxon>Eukaryota</taxon>
        <taxon>Fungi</taxon>
        <taxon>Dikarya</taxon>
        <taxon>Ascomycota</taxon>
        <taxon>Pezizomycotina</taxon>
        <taxon>Sordariomycetes</taxon>
        <taxon>Sordariomycetidae</taxon>
        <taxon>Sordariales</taxon>
        <taxon>Chaetomiaceae</taxon>
        <taxon>Parathielavia</taxon>
    </lineage>
</organism>
<keyword evidence="1" id="KW-0732">Signal</keyword>
<feature type="signal peptide" evidence="1">
    <location>
        <begin position="1"/>
        <end position="21"/>
    </location>
</feature>
<feature type="chain" id="PRO_5042984106" evidence="1">
    <location>
        <begin position="22"/>
        <end position="107"/>
    </location>
</feature>
<evidence type="ECO:0000313" key="2">
    <source>
        <dbReference type="EMBL" id="KAK4100547.1"/>
    </source>
</evidence>
<dbReference type="AlphaFoldDB" id="A0AAN6PYZ5"/>